<comment type="caution">
    <text evidence="1">The sequence shown here is derived from an EMBL/GenBank/DDBJ whole genome shotgun (WGS) entry which is preliminary data.</text>
</comment>
<keyword evidence="2" id="KW-1185">Reference proteome</keyword>
<evidence type="ECO:0000313" key="2">
    <source>
        <dbReference type="Proteomes" id="UP000054600"/>
    </source>
</evidence>
<dbReference type="AlphaFoldDB" id="A0A0W0YQY2"/>
<proteinExistence type="predicted"/>
<dbReference type="Proteomes" id="UP000054600">
    <property type="component" value="Unassembled WGS sequence"/>
</dbReference>
<dbReference type="PATRIC" id="fig|1122169.6.peg.2388"/>
<accession>A0A0W0YQY2</accession>
<protein>
    <submittedName>
        <fullName evidence="1">Uncharacterized protein</fullName>
    </submittedName>
</protein>
<dbReference type="eggNOG" id="ENOG5031TIP">
    <property type="taxonomic scope" value="Bacteria"/>
</dbReference>
<dbReference type="RefSeq" id="WP_018576667.1">
    <property type="nucleotide sequence ID" value="NZ_KB892389.1"/>
</dbReference>
<organism evidence="1 2">
    <name type="scientific">Legionella shakespearei DSM 23087</name>
    <dbReference type="NCBI Taxonomy" id="1122169"/>
    <lineage>
        <taxon>Bacteria</taxon>
        <taxon>Pseudomonadati</taxon>
        <taxon>Pseudomonadota</taxon>
        <taxon>Gammaproteobacteria</taxon>
        <taxon>Legionellales</taxon>
        <taxon>Legionellaceae</taxon>
        <taxon>Legionella</taxon>
    </lineage>
</organism>
<evidence type="ECO:0000313" key="1">
    <source>
        <dbReference type="EMBL" id="KTD59054.1"/>
    </source>
</evidence>
<sequence length="120" mass="14158">MFNKMSTDFQLYDISLRFCANCLKKFCPQTKQMHSDSVRFFVPTIDSLFRNHFAYIELSKSIVDSIYLIEEHFSVDLSEIAEILHVEMGDLPSDERKEEIEAFFSYATESNFHFTDQMMV</sequence>
<reference evidence="1 2" key="1">
    <citation type="submission" date="2015-11" db="EMBL/GenBank/DDBJ databases">
        <title>Genomic analysis of 38 Legionella species identifies large and diverse effector repertoires.</title>
        <authorList>
            <person name="Burstein D."/>
            <person name="Amaro F."/>
            <person name="Zusman T."/>
            <person name="Lifshitz Z."/>
            <person name="Cohen O."/>
            <person name="Gilbert J.A."/>
            <person name="Pupko T."/>
            <person name="Shuman H.A."/>
            <person name="Segal G."/>
        </authorList>
    </citation>
    <scope>NUCLEOTIDE SEQUENCE [LARGE SCALE GENOMIC DNA]</scope>
    <source>
        <strain evidence="1 2">ATCC 49655</strain>
    </source>
</reference>
<name>A0A0W0YQY2_9GAMM</name>
<gene>
    <name evidence="1" type="ORF">Lsha_2086</name>
</gene>
<dbReference type="EMBL" id="LNYW01000052">
    <property type="protein sequence ID" value="KTD59054.1"/>
    <property type="molecule type" value="Genomic_DNA"/>
</dbReference>